<dbReference type="EnsemblMetazoa" id="ASIC022162-RA">
    <property type="protein sequence ID" value="ASIC022162-PA"/>
    <property type="gene ID" value="ASIC022162"/>
</dbReference>
<evidence type="ECO:0000313" key="2">
    <source>
        <dbReference type="EMBL" id="KFB53920.1"/>
    </source>
</evidence>
<reference evidence="3" key="2">
    <citation type="submission" date="2020-05" db="UniProtKB">
        <authorList>
            <consortium name="EnsemblMetazoa"/>
        </authorList>
    </citation>
    <scope>IDENTIFICATION</scope>
</reference>
<evidence type="ECO:0000256" key="1">
    <source>
        <dbReference type="SAM" id="MobiDB-lite"/>
    </source>
</evidence>
<evidence type="ECO:0000313" key="3">
    <source>
        <dbReference type="EnsemblMetazoa" id="ASIC022162-PA"/>
    </source>
</evidence>
<dbReference type="EMBL" id="ATLV01027100">
    <property type="status" value="NOT_ANNOTATED_CDS"/>
    <property type="molecule type" value="Genomic_DNA"/>
</dbReference>
<organism evidence="2">
    <name type="scientific">Anopheles sinensis</name>
    <name type="common">Mosquito</name>
    <dbReference type="NCBI Taxonomy" id="74873"/>
    <lineage>
        <taxon>Eukaryota</taxon>
        <taxon>Metazoa</taxon>
        <taxon>Ecdysozoa</taxon>
        <taxon>Arthropoda</taxon>
        <taxon>Hexapoda</taxon>
        <taxon>Insecta</taxon>
        <taxon>Pterygota</taxon>
        <taxon>Neoptera</taxon>
        <taxon>Endopterygota</taxon>
        <taxon>Diptera</taxon>
        <taxon>Nematocera</taxon>
        <taxon>Culicoidea</taxon>
        <taxon>Culicidae</taxon>
        <taxon>Anophelinae</taxon>
        <taxon>Anopheles</taxon>
    </lineage>
</organism>
<evidence type="ECO:0000313" key="4">
    <source>
        <dbReference type="Proteomes" id="UP000030765"/>
    </source>
</evidence>
<proteinExistence type="predicted"/>
<feature type="compositionally biased region" description="Polar residues" evidence="1">
    <location>
        <begin position="92"/>
        <end position="104"/>
    </location>
</feature>
<dbReference type="VEuPathDB" id="VectorBase:ASIC022162"/>
<keyword evidence="4" id="KW-1185">Reference proteome</keyword>
<name>A0A084WUM6_ANOSI</name>
<protein>
    <submittedName>
        <fullName evidence="2 3">Beta-ketoacyl synthase</fullName>
    </submittedName>
</protein>
<dbReference type="AlphaFoldDB" id="A0A084WUM6"/>
<gene>
    <name evidence="2" type="ORF">ZHAS_00022162</name>
</gene>
<accession>A0A084WUM6</accession>
<feature type="compositionally biased region" description="Basic and acidic residues" evidence="1">
    <location>
        <begin position="112"/>
        <end position="123"/>
    </location>
</feature>
<dbReference type="Proteomes" id="UP000030765">
    <property type="component" value="Unassembled WGS sequence"/>
</dbReference>
<reference evidence="2 4" key="1">
    <citation type="journal article" date="2014" name="BMC Genomics">
        <title>Genome sequence of Anopheles sinensis provides insight into genetics basis of mosquito competence for malaria parasites.</title>
        <authorList>
            <person name="Zhou D."/>
            <person name="Zhang D."/>
            <person name="Ding G."/>
            <person name="Shi L."/>
            <person name="Hou Q."/>
            <person name="Ye Y."/>
            <person name="Xu Y."/>
            <person name="Zhou H."/>
            <person name="Xiong C."/>
            <person name="Li S."/>
            <person name="Yu J."/>
            <person name="Hong S."/>
            <person name="Yu X."/>
            <person name="Zou P."/>
            <person name="Chen C."/>
            <person name="Chang X."/>
            <person name="Wang W."/>
            <person name="Lv Y."/>
            <person name="Sun Y."/>
            <person name="Ma L."/>
            <person name="Shen B."/>
            <person name="Zhu C."/>
        </authorList>
    </citation>
    <scope>NUCLEOTIDE SEQUENCE [LARGE SCALE GENOMIC DNA]</scope>
</reference>
<sequence>MHKAQWKEKGAKQQLHSAVMQANPREAAKERTLRPASAEVQGNGLRYRMDQRECSRRANGQTCNAVGFDEWHMFGRAGRCNEMAQHPRNDINCTRTPRPGNQSALKGVPIPKRGEDFRPKETQPDGQWKRTVLCIASSSLKLENDYKPHKIVIRTQSVSLFAVSEGRVRRKEGGKIKNHPKVHCTMSEAEWSSVR</sequence>
<feature type="region of interest" description="Disordered" evidence="1">
    <location>
        <begin position="92"/>
        <end position="124"/>
    </location>
</feature>
<dbReference type="EMBL" id="KE525423">
    <property type="protein sequence ID" value="KFB53920.1"/>
    <property type="molecule type" value="Genomic_DNA"/>
</dbReference>